<dbReference type="OrthoDB" id="1044435at2759"/>
<dbReference type="HOGENOM" id="CLU_093936_1_2_1"/>
<evidence type="ECO:0000256" key="1">
    <source>
        <dbReference type="ARBA" id="ARBA00008861"/>
    </source>
</evidence>
<dbReference type="PANTHER" id="PTHR31544">
    <property type="entry name" value="AIG2-LIKE PROTEIN D"/>
    <property type="match status" value="1"/>
</dbReference>
<dbReference type="InterPro" id="IPR009288">
    <property type="entry name" value="AIG2-like_dom"/>
</dbReference>
<evidence type="ECO:0000259" key="4">
    <source>
        <dbReference type="Pfam" id="PF06094"/>
    </source>
</evidence>
<dbReference type="CDD" id="cd06661">
    <property type="entry name" value="GGCT_like"/>
    <property type="match status" value="1"/>
</dbReference>
<gene>
    <name evidence="5" type="ORF">M419DRAFT_7604</name>
</gene>
<dbReference type="Pfam" id="PF06094">
    <property type="entry name" value="GGACT"/>
    <property type="match status" value="1"/>
</dbReference>
<dbReference type="KEGG" id="trr:M419DRAFT_7604"/>
<dbReference type="InterPro" id="IPR013024">
    <property type="entry name" value="GGCT-like"/>
</dbReference>
<dbReference type="PANTHER" id="PTHR31544:SF2">
    <property type="entry name" value="AIG2-LIKE PROTEIN D"/>
    <property type="match status" value="1"/>
</dbReference>
<dbReference type="GO" id="GO:0016740">
    <property type="term" value="F:transferase activity"/>
    <property type="evidence" value="ECO:0007669"/>
    <property type="project" value="UniProtKB-KW"/>
</dbReference>
<name>A0A024SE90_HYPJR</name>
<organism evidence="5 6">
    <name type="scientific">Hypocrea jecorina (strain ATCC 56765 / BCRC 32924 / NRRL 11460 / Rut C-30)</name>
    <name type="common">Trichoderma reesei</name>
    <dbReference type="NCBI Taxonomy" id="1344414"/>
    <lineage>
        <taxon>Eukaryota</taxon>
        <taxon>Fungi</taxon>
        <taxon>Dikarya</taxon>
        <taxon>Ascomycota</taxon>
        <taxon>Pezizomycotina</taxon>
        <taxon>Sordariomycetes</taxon>
        <taxon>Hypocreomycetidae</taxon>
        <taxon>Hypocreales</taxon>
        <taxon>Hypocreaceae</taxon>
        <taxon>Trichoderma</taxon>
    </lineage>
</organism>
<feature type="domain" description="Gamma-glutamylcyclotransferase AIG2-like" evidence="4">
    <location>
        <begin position="8"/>
        <end position="133"/>
    </location>
</feature>
<keyword evidence="2" id="KW-0808">Transferase</keyword>
<dbReference type="Gene3D" id="3.10.490.10">
    <property type="entry name" value="Gamma-glutamyl cyclotransferase-like"/>
    <property type="match status" value="1"/>
</dbReference>
<dbReference type="SUPFAM" id="SSF110857">
    <property type="entry name" value="Gamma-glutamyl cyclotransferase-like"/>
    <property type="match status" value="1"/>
</dbReference>
<evidence type="ECO:0000313" key="6">
    <source>
        <dbReference type="Proteomes" id="UP000024376"/>
    </source>
</evidence>
<sequence length="167" mass="19473">MSGEYAAFFYGTLMAPEVFFSVCYADKQPPKAIQDLHTFTPAILDGYCRHRVQYADYPAIVEEPGHCVRGMYATGLTDANIHKLDIFEGDEYKRIKVKVKLLKMEDGKEVEGEVKEADVYVFLNPDQLEKREWDFEEFREQRMKLWTRGDWAFSEEEKAVVENNLNP</sequence>
<reference evidence="6" key="1">
    <citation type="journal article" date="2013" name="Ind. Biotechnol.">
        <title>Comparative genomics analysis of Trichoderma reesei strains.</title>
        <authorList>
            <person name="Koike H."/>
            <person name="Aerts A."/>
            <person name="LaButti K."/>
            <person name="Grigoriev I.V."/>
            <person name="Baker S.E."/>
        </authorList>
    </citation>
    <scope>NUCLEOTIDE SEQUENCE [LARGE SCALE GENOMIC DNA]</scope>
    <source>
        <strain evidence="6">ATCC 56765 / BCRC 32924 / NRRL 11460 / Rut C-30</strain>
    </source>
</reference>
<dbReference type="Proteomes" id="UP000024376">
    <property type="component" value="Unassembled WGS sequence"/>
</dbReference>
<evidence type="ECO:0000256" key="3">
    <source>
        <dbReference type="ARBA" id="ARBA00030602"/>
    </source>
</evidence>
<accession>A0A024SE90</accession>
<proteinExistence type="inferred from homology"/>
<dbReference type="InterPro" id="IPR036568">
    <property type="entry name" value="GGCT-like_sf"/>
</dbReference>
<dbReference type="AlphaFoldDB" id="A0A024SE90"/>
<evidence type="ECO:0000313" key="5">
    <source>
        <dbReference type="EMBL" id="ETS02826.1"/>
    </source>
</evidence>
<protein>
    <recommendedName>
        <fullName evidence="3">Putative gamma-glutamylcyclotransferase</fullName>
    </recommendedName>
</protein>
<dbReference type="InterPro" id="IPR045038">
    <property type="entry name" value="AIG2-like"/>
</dbReference>
<evidence type="ECO:0000256" key="2">
    <source>
        <dbReference type="ARBA" id="ARBA00022679"/>
    </source>
</evidence>
<comment type="similarity">
    <text evidence="1">Belongs to the gamma-glutamylcyclotransferase family.</text>
</comment>
<dbReference type="EMBL" id="KI911144">
    <property type="protein sequence ID" value="ETS02826.1"/>
    <property type="molecule type" value="Genomic_DNA"/>
</dbReference>